<name>E3EFR2_PAEPS</name>
<dbReference type="STRING" id="1406.LK13_13980"/>
<dbReference type="SUPFAM" id="SSF69279">
    <property type="entry name" value="Phage tail proteins"/>
    <property type="match status" value="1"/>
</dbReference>
<evidence type="ECO:0000313" key="1">
    <source>
        <dbReference type="EMBL" id="ADO55784.2"/>
    </source>
</evidence>
<dbReference type="Proteomes" id="UP000006868">
    <property type="component" value="Chromosome"/>
</dbReference>
<dbReference type="PATRIC" id="fig|886882.15.peg.1801"/>
<sequence length="62" mass="7510">MDIKVNRRSYQDIHRTYDDLVTTMIRKYQYGDAIDTVSNYAKLETFVLQYEETDRQKESQLI</sequence>
<dbReference type="AlphaFoldDB" id="E3EFR2"/>
<reference evidence="1 2" key="1">
    <citation type="journal article" date="2011" name="J. Bacteriol.">
        <title>Complete genome sequence of Paenibacillus polymyxa SC2, a strain of plant growth-promoting Rhizobacterium with broad-spectrum antimicrobial activity.</title>
        <authorList>
            <person name="Ma M."/>
            <person name="Wang C."/>
            <person name="Ding Y."/>
            <person name="Li L."/>
            <person name="Shen D."/>
            <person name="Jiang X."/>
            <person name="Guan D."/>
            <person name="Cao F."/>
            <person name="Chen H."/>
            <person name="Feng R."/>
            <person name="Wang X."/>
            <person name="Ge Y."/>
            <person name="Yao L."/>
            <person name="Bing X."/>
            <person name="Yang X."/>
            <person name="Li J."/>
            <person name="Du B."/>
        </authorList>
    </citation>
    <scope>NUCLEOTIDE SEQUENCE [LARGE SCALE GENOMIC DNA]</scope>
    <source>
        <strain evidence="1 2">SC2</strain>
    </source>
</reference>
<protein>
    <submittedName>
        <fullName evidence="1">Uncharacterized protein</fullName>
    </submittedName>
</protein>
<organism evidence="1 2">
    <name type="scientific">Paenibacillus polymyxa (strain SC2)</name>
    <name type="common">Bacillus polymyxa</name>
    <dbReference type="NCBI Taxonomy" id="886882"/>
    <lineage>
        <taxon>Bacteria</taxon>
        <taxon>Bacillati</taxon>
        <taxon>Bacillota</taxon>
        <taxon>Bacilli</taxon>
        <taxon>Bacillales</taxon>
        <taxon>Paenibacillaceae</taxon>
        <taxon>Paenibacillus</taxon>
    </lineage>
</organism>
<accession>E3EFR2</accession>
<dbReference type="EMBL" id="CP002213">
    <property type="protein sequence ID" value="ADO55784.2"/>
    <property type="molecule type" value="Genomic_DNA"/>
</dbReference>
<evidence type="ECO:0000313" key="2">
    <source>
        <dbReference type="Proteomes" id="UP000006868"/>
    </source>
</evidence>
<proteinExistence type="predicted"/>
<dbReference type="HOGENOM" id="CLU_186864_0_0_9"/>
<dbReference type="KEGG" id="ppm:PPSC2_08565"/>
<gene>
    <name evidence="1" type="ORF">PPSC2_08565</name>
</gene>